<evidence type="ECO:0000256" key="9">
    <source>
        <dbReference type="ARBA" id="ARBA00023316"/>
    </source>
</evidence>
<dbReference type="OrthoDB" id="9782994at2"/>
<proteinExistence type="inferred from homology"/>
<keyword evidence="9" id="KW-0961">Cell wall biogenesis/degradation</keyword>
<keyword evidence="8" id="KW-0482">Metalloprotease</keyword>
<dbReference type="GO" id="GO:0071555">
    <property type="term" value="P:cell wall organization"/>
    <property type="evidence" value="ECO:0007669"/>
    <property type="project" value="UniProtKB-KW"/>
</dbReference>
<dbReference type="SUPFAM" id="SSF55166">
    <property type="entry name" value="Hedgehog/DD-peptidase"/>
    <property type="match status" value="1"/>
</dbReference>
<dbReference type="InterPro" id="IPR009045">
    <property type="entry name" value="Zn_M74/Hedgehog-like"/>
</dbReference>
<dbReference type="PANTHER" id="PTHR37425">
    <property type="match status" value="1"/>
</dbReference>
<dbReference type="GO" id="GO:0046872">
    <property type="term" value="F:metal ion binding"/>
    <property type="evidence" value="ECO:0007669"/>
    <property type="project" value="UniProtKB-KW"/>
</dbReference>
<comment type="cofactor">
    <cofactor evidence="1">
        <name>Zn(2+)</name>
        <dbReference type="ChEBI" id="CHEBI:29105"/>
    </cofactor>
</comment>
<dbReference type="GO" id="GO:0008237">
    <property type="term" value="F:metallopeptidase activity"/>
    <property type="evidence" value="ECO:0007669"/>
    <property type="project" value="UniProtKB-KW"/>
</dbReference>
<keyword evidence="3" id="KW-0645">Protease</keyword>
<dbReference type="HOGENOM" id="CLU_080400_1_1_5"/>
<organism evidence="13 14">
    <name type="scientific">Micavibrio aeruginosavorus EPB</name>
    <dbReference type="NCBI Taxonomy" id="349215"/>
    <lineage>
        <taxon>Bacteria</taxon>
        <taxon>Pseudomonadati</taxon>
        <taxon>Bdellovibrionota</taxon>
        <taxon>Bdellovibrionia</taxon>
        <taxon>Bdellovibrionales</taxon>
        <taxon>Pseudobdellovibrionaceae</taxon>
        <taxon>Micavibrio</taxon>
    </lineage>
</organism>
<evidence type="ECO:0000256" key="5">
    <source>
        <dbReference type="ARBA" id="ARBA00022729"/>
    </source>
</evidence>
<evidence type="ECO:0000256" key="12">
    <source>
        <dbReference type="SAM" id="SignalP"/>
    </source>
</evidence>
<dbReference type="AlphaFoldDB" id="M4VZ16"/>
<accession>M4VZ16</accession>
<dbReference type="Pfam" id="PF05951">
    <property type="entry name" value="Peptidase_M15_2"/>
    <property type="match status" value="1"/>
</dbReference>
<gene>
    <name evidence="13" type="ORF">A11S_1615</name>
</gene>
<reference evidence="13 14" key="1">
    <citation type="journal article" date="2013" name="ISME J.">
        <title>By their genes ye shall know them: genomic signatures of predatory bacteria.</title>
        <authorList>
            <person name="Pasternak Z."/>
            <person name="Pietrokovski S."/>
            <person name="Rotem O."/>
            <person name="Gophna U."/>
            <person name="Lurie-Weinberger M.N."/>
            <person name="Jurkevitch E."/>
        </authorList>
    </citation>
    <scope>NUCLEOTIDE SEQUENCE [LARGE SCALE GENOMIC DNA]</scope>
    <source>
        <strain evidence="13">EPB</strain>
    </source>
</reference>
<evidence type="ECO:0000256" key="3">
    <source>
        <dbReference type="ARBA" id="ARBA00022670"/>
    </source>
</evidence>
<comment type="pathway">
    <text evidence="2">Cell wall biogenesis; cell wall polysaccharide biosynthesis.</text>
</comment>
<keyword evidence="5 12" id="KW-0732">Signal</keyword>
<dbReference type="EMBL" id="CP003538">
    <property type="protein sequence ID" value="AGH98419.1"/>
    <property type="molecule type" value="Genomic_DNA"/>
</dbReference>
<feature type="chain" id="PRO_5004060560" description="Murein endopeptidase K" evidence="12">
    <location>
        <begin position="33"/>
        <end position="205"/>
    </location>
</feature>
<evidence type="ECO:0000256" key="4">
    <source>
        <dbReference type="ARBA" id="ARBA00022723"/>
    </source>
</evidence>
<dbReference type="Proteomes" id="UP000011932">
    <property type="component" value="Chromosome"/>
</dbReference>
<evidence type="ECO:0000256" key="2">
    <source>
        <dbReference type="ARBA" id="ARBA00004776"/>
    </source>
</evidence>
<evidence type="ECO:0000256" key="1">
    <source>
        <dbReference type="ARBA" id="ARBA00001947"/>
    </source>
</evidence>
<evidence type="ECO:0000313" key="14">
    <source>
        <dbReference type="Proteomes" id="UP000011932"/>
    </source>
</evidence>
<evidence type="ECO:0000256" key="6">
    <source>
        <dbReference type="ARBA" id="ARBA00022801"/>
    </source>
</evidence>
<dbReference type="KEGG" id="man:A11S_1615"/>
<feature type="signal peptide" evidence="12">
    <location>
        <begin position="1"/>
        <end position="32"/>
    </location>
</feature>
<evidence type="ECO:0000256" key="11">
    <source>
        <dbReference type="ARBA" id="ARBA00093666"/>
    </source>
</evidence>
<comment type="similarity">
    <text evidence="10">Belongs to the peptidase M15 family.</text>
</comment>
<dbReference type="PANTHER" id="PTHR37425:SF1">
    <property type="entry name" value="OUTER MEMBRANE PROTEIN"/>
    <property type="match status" value="1"/>
</dbReference>
<evidence type="ECO:0000256" key="8">
    <source>
        <dbReference type="ARBA" id="ARBA00023049"/>
    </source>
</evidence>
<keyword evidence="6" id="KW-0378">Hydrolase</keyword>
<evidence type="ECO:0000313" key="13">
    <source>
        <dbReference type="EMBL" id="AGH98419.1"/>
    </source>
</evidence>
<dbReference type="GO" id="GO:0006508">
    <property type="term" value="P:proteolysis"/>
    <property type="evidence" value="ECO:0007669"/>
    <property type="project" value="UniProtKB-KW"/>
</dbReference>
<protein>
    <recommendedName>
        <fullName evidence="11">Murein endopeptidase K</fullName>
    </recommendedName>
</protein>
<keyword evidence="7" id="KW-0862">Zinc</keyword>
<dbReference type="RefSeq" id="WP_015467951.1">
    <property type="nucleotide sequence ID" value="NC_020812.1"/>
</dbReference>
<evidence type="ECO:0000256" key="10">
    <source>
        <dbReference type="ARBA" id="ARBA00093448"/>
    </source>
</evidence>
<dbReference type="Gene3D" id="3.30.1380.10">
    <property type="match status" value="1"/>
</dbReference>
<keyword evidence="4" id="KW-0479">Metal-binding</keyword>
<name>M4VZ16_9BACT</name>
<evidence type="ECO:0000256" key="7">
    <source>
        <dbReference type="ARBA" id="ARBA00022833"/>
    </source>
</evidence>
<dbReference type="PROSITE" id="PS51257">
    <property type="entry name" value="PROKAR_LIPOPROTEIN"/>
    <property type="match status" value="1"/>
</dbReference>
<dbReference type="STRING" id="349215.A11S_1615"/>
<sequence>MNGTRSKIQGHATGIVAALTLGCALAFNTASAAPTTTSAEQSLHLHNLHTKETINVVYKRDGKYVPAGLQQINHLLRDHRRNEETQINPKTLDRLYDIGQAVKRYSPGIRIKFEIISGYRALQTNNALRAAGGAQGKDSQHTHGNAIDFRIPGVSTETSRDVAWCTGSGGVGYYKQDGFVHIDTARKRFWPANWNPAHINCAKFK</sequence>
<dbReference type="InterPro" id="IPR010275">
    <property type="entry name" value="MepK"/>
</dbReference>